<evidence type="ECO:0000313" key="3">
    <source>
        <dbReference type="Proteomes" id="UP000488299"/>
    </source>
</evidence>
<dbReference type="SUPFAM" id="SSF53474">
    <property type="entry name" value="alpha/beta-Hydrolases"/>
    <property type="match status" value="1"/>
</dbReference>
<feature type="domain" description="Serine hydrolase" evidence="1">
    <location>
        <begin position="77"/>
        <end position="214"/>
    </location>
</feature>
<keyword evidence="3" id="KW-1185">Reference proteome</keyword>
<accession>A0A7J5TUJ2</accession>
<sequence length="234" mass="26203">MAQEHHLTVSRTARYYTLGGNSPEQITDVWFVLHGYGQLARYFIRRFDVLALDHTLVVAPEGLSRLYLDAEYGKIGASWITREDRDHEIADYTAYLNTLYDTVLAQYHLTGKPLRVTLFGFSQGAATACRWLANRLGAGRGEAVVRLVLWAGFFPNGLADVIDPVALASLETLYIYGQADEYIVQMPDPEAYIARLQADLPTLQVVPFDGKHVVEREVIKRLFGRGLPGAAEQD</sequence>
<dbReference type="InterPro" id="IPR029058">
    <property type="entry name" value="AB_hydrolase_fold"/>
</dbReference>
<dbReference type="Pfam" id="PF03959">
    <property type="entry name" value="FSH1"/>
    <property type="match status" value="1"/>
</dbReference>
<protein>
    <submittedName>
        <fullName evidence="2">Phospholipase</fullName>
    </submittedName>
</protein>
<reference evidence="2 3" key="1">
    <citation type="submission" date="2019-10" db="EMBL/GenBank/DDBJ databases">
        <title>Rudanella paleaurantiibacter sp. nov., isolated from sludge.</title>
        <authorList>
            <person name="Xu S.Q."/>
        </authorList>
    </citation>
    <scope>NUCLEOTIDE SEQUENCE [LARGE SCALE GENOMIC DNA]</scope>
    <source>
        <strain evidence="2 3">HX-22-17</strain>
    </source>
</reference>
<dbReference type="InterPro" id="IPR005645">
    <property type="entry name" value="FSH-like_dom"/>
</dbReference>
<dbReference type="Proteomes" id="UP000488299">
    <property type="component" value="Unassembled WGS sequence"/>
</dbReference>
<gene>
    <name evidence="2" type="ORF">F5984_21675</name>
</gene>
<evidence type="ECO:0000313" key="2">
    <source>
        <dbReference type="EMBL" id="KAB7727675.1"/>
    </source>
</evidence>
<dbReference type="Gene3D" id="3.40.50.1820">
    <property type="entry name" value="alpha/beta hydrolase"/>
    <property type="match status" value="1"/>
</dbReference>
<dbReference type="EMBL" id="WELI01000010">
    <property type="protein sequence ID" value="KAB7727675.1"/>
    <property type="molecule type" value="Genomic_DNA"/>
</dbReference>
<comment type="caution">
    <text evidence="2">The sequence shown here is derived from an EMBL/GenBank/DDBJ whole genome shotgun (WGS) entry which is preliminary data.</text>
</comment>
<dbReference type="RefSeq" id="WP_152126307.1">
    <property type="nucleotide sequence ID" value="NZ_WELI01000010.1"/>
</dbReference>
<dbReference type="AlphaFoldDB" id="A0A7J5TUJ2"/>
<evidence type="ECO:0000259" key="1">
    <source>
        <dbReference type="Pfam" id="PF03959"/>
    </source>
</evidence>
<proteinExistence type="predicted"/>
<name>A0A7J5TUJ2_9BACT</name>
<organism evidence="2 3">
    <name type="scientific">Rudanella paleaurantiibacter</name>
    <dbReference type="NCBI Taxonomy" id="2614655"/>
    <lineage>
        <taxon>Bacteria</taxon>
        <taxon>Pseudomonadati</taxon>
        <taxon>Bacteroidota</taxon>
        <taxon>Cytophagia</taxon>
        <taxon>Cytophagales</taxon>
        <taxon>Cytophagaceae</taxon>
        <taxon>Rudanella</taxon>
    </lineage>
</organism>